<name>A0A2G5UPW9_9PELO</name>
<accession>A0A2G5UPW9</accession>
<sequence>MEVDNSDLRLPRRFAKALDPVAHCPIKSDQMSWTAPIVEGMEQKDMSAPTKSQRITLNWYAEVFFSEKLQKHYFQRKNAGLVMSEPECLALVLSDQEIEERNRSQQVEQPVQHRVVQPPVFFEFP</sequence>
<organism evidence="1 2">
    <name type="scientific">Caenorhabditis nigoni</name>
    <dbReference type="NCBI Taxonomy" id="1611254"/>
    <lineage>
        <taxon>Eukaryota</taxon>
        <taxon>Metazoa</taxon>
        <taxon>Ecdysozoa</taxon>
        <taxon>Nematoda</taxon>
        <taxon>Chromadorea</taxon>
        <taxon>Rhabditida</taxon>
        <taxon>Rhabditina</taxon>
        <taxon>Rhabditomorpha</taxon>
        <taxon>Rhabditoidea</taxon>
        <taxon>Rhabditidae</taxon>
        <taxon>Peloderinae</taxon>
        <taxon>Caenorhabditis</taxon>
    </lineage>
</organism>
<dbReference type="Proteomes" id="UP000230233">
    <property type="component" value="Chromosome III"/>
</dbReference>
<comment type="caution">
    <text evidence="1">The sequence shown here is derived from an EMBL/GenBank/DDBJ whole genome shotgun (WGS) entry which is preliminary data.</text>
</comment>
<dbReference type="EMBL" id="PDUG01000003">
    <property type="protein sequence ID" value="PIC41493.1"/>
    <property type="molecule type" value="Genomic_DNA"/>
</dbReference>
<keyword evidence="2" id="KW-1185">Reference proteome</keyword>
<gene>
    <name evidence="1" type="primary">Cnig_chr_III.g8890</name>
    <name evidence="1" type="ORF">B9Z55_008890</name>
</gene>
<evidence type="ECO:0000313" key="2">
    <source>
        <dbReference type="Proteomes" id="UP000230233"/>
    </source>
</evidence>
<dbReference type="OrthoDB" id="10612669at2759"/>
<dbReference type="AlphaFoldDB" id="A0A2G5UPW9"/>
<evidence type="ECO:0000313" key="1">
    <source>
        <dbReference type="EMBL" id="PIC41493.1"/>
    </source>
</evidence>
<reference evidence="2" key="1">
    <citation type="submission" date="2017-10" db="EMBL/GenBank/DDBJ databases">
        <title>Rapid genome shrinkage in a self-fertile nematode reveals novel sperm competition proteins.</title>
        <authorList>
            <person name="Yin D."/>
            <person name="Schwarz E.M."/>
            <person name="Thomas C.G."/>
            <person name="Felde R.L."/>
            <person name="Korf I.F."/>
            <person name="Cutter A.D."/>
            <person name="Schartner C.M."/>
            <person name="Ralston E.J."/>
            <person name="Meyer B.J."/>
            <person name="Haag E.S."/>
        </authorList>
    </citation>
    <scope>NUCLEOTIDE SEQUENCE [LARGE SCALE GENOMIC DNA]</scope>
    <source>
        <strain evidence="2">JU1422</strain>
    </source>
</reference>
<proteinExistence type="predicted"/>
<protein>
    <submittedName>
        <fullName evidence="1">Uncharacterized protein</fullName>
    </submittedName>
</protein>